<evidence type="ECO:0000256" key="3">
    <source>
        <dbReference type="ARBA" id="ARBA00022452"/>
    </source>
</evidence>
<comment type="similarity">
    <text evidence="10 11">Belongs to the TonB-dependent receptor family.</text>
</comment>
<proteinExistence type="inferred from homology"/>
<dbReference type="Proteomes" id="UP000285961">
    <property type="component" value="Unassembled WGS sequence"/>
</dbReference>
<keyword evidence="4 10" id="KW-0812">Transmembrane</keyword>
<dbReference type="GO" id="GO:0015344">
    <property type="term" value="F:siderophore uptake transmembrane transporter activity"/>
    <property type="evidence" value="ECO:0007669"/>
    <property type="project" value="TreeGrafter"/>
</dbReference>
<keyword evidence="7 10" id="KW-0472">Membrane</keyword>
<dbReference type="SUPFAM" id="SSF56935">
    <property type="entry name" value="Porins"/>
    <property type="match status" value="1"/>
</dbReference>
<evidence type="ECO:0000256" key="11">
    <source>
        <dbReference type="RuleBase" id="RU003357"/>
    </source>
</evidence>
<feature type="domain" description="TonB-dependent receptor plug" evidence="14">
    <location>
        <begin position="59"/>
        <end position="171"/>
    </location>
</feature>
<protein>
    <submittedName>
        <fullName evidence="15">TonB-dependent receptor</fullName>
    </submittedName>
</protein>
<evidence type="ECO:0000256" key="1">
    <source>
        <dbReference type="ARBA" id="ARBA00004571"/>
    </source>
</evidence>
<evidence type="ECO:0000256" key="8">
    <source>
        <dbReference type="ARBA" id="ARBA00023170"/>
    </source>
</evidence>
<name>A0A419EPP8_9BACT</name>
<keyword evidence="9 10" id="KW-0998">Cell outer membrane</keyword>
<evidence type="ECO:0000256" key="4">
    <source>
        <dbReference type="ARBA" id="ARBA00022692"/>
    </source>
</evidence>
<dbReference type="GO" id="GO:0009279">
    <property type="term" value="C:cell outer membrane"/>
    <property type="evidence" value="ECO:0007669"/>
    <property type="project" value="UniProtKB-SubCell"/>
</dbReference>
<evidence type="ECO:0000256" key="10">
    <source>
        <dbReference type="PROSITE-ProRule" id="PRU01360"/>
    </source>
</evidence>
<feature type="chain" id="PRO_5019322729" evidence="12">
    <location>
        <begin position="29"/>
        <end position="656"/>
    </location>
</feature>
<keyword evidence="6 11" id="KW-0798">TonB box</keyword>
<evidence type="ECO:0000313" key="15">
    <source>
        <dbReference type="EMBL" id="RJP64993.1"/>
    </source>
</evidence>
<evidence type="ECO:0000256" key="2">
    <source>
        <dbReference type="ARBA" id="ARBA00022448"/>
    </source>
</evidence>
<evidence type="ECO:0000256" key="6">
    <source>
        <dbReference type="ARBA" id="ARBA00023077"/>
    </source>
</evidence>
<organism evidence="15 16">
    <name type="scientific">Candidatus Abyssobacteria bacterium SURF_17</name>
    <dbReference type="NCBI Taxonomy" id="2093361"/>
    <lineage>
        <taxon>Bacteria</taxon>
        <taxon>Pseudomonadati</taxon>
        <taxon>Candidatus Hydrogenedentota</taxon>
        <taxon>Candidatus Abyssobacteria</taxon>
    </lineage>
</organism>
<evidence type="ECO:0000313" key="16">
    <source>
        <dbReference type="Proteomes" id="UP000285961"/>
    </source>
</evidence>
<gene>
    <name evidence="15" type="ORF">C4532_18205</name>
</gene>
<evidence type="ECO:0000256" key="9">
    <source>
        <dbReference type="ARBA" id="ARBA00023237"/>
    </source>
</evidence>
<dbReference type="Pfam" id="PF07715">
    <property type="entry name" value="Plug"/>
    <property type="match status" value="1"/>
</dbReference>
<comment type="subcellular location">
    <subcellularLocation>
        <location evidence="1 10">Cell outer membrane</location>
        <topology evidence="1 10">Multi-pass membrane protein</topology>
    </subcellularLocation>
</comment>
<dbReference type="GO" id="GO:0044718">
    <property type="term" value="P:siderophore transmembrane transport"/>
    <property type="evidence" value="ECO:0007669"/>
    <property type="project" value="TreeGrafter"/>
</dbReference>
<comment type="caution">
    <text evidence="15">The sequence shown here is derived from an EMBL/GenBank/DDBJ whole genome shotgun (WGS) entry which is preliminary data.</text>
</comment>
<dbReference type="InterPro" id="IPR012910">
    <property type="entry name" value="Plug_dom"/>
</dbReference>
<evidence type="ECO:0000256" key="7">
    <source>
        <dbReference type="ARBA" id="ARBA00023136"/>
    </source>
</evidence>
<dbReference type="PANTHER" id="PTHR30069:SF29">
    <property type="entry name" value="HEMOGLOBIN AND HEMOGLOBIN-HAPTOGLOBIN-BINDING PROTEIN 1-RELATED"/>
    <property type="match status" value="1"/>
</dbReference>
<sequence>MSRNSLRQVLQFVFCAFAAAVVFSSAYADEESPEEQVVQMEPVEVVASPIVEGNLVNEYGSQVTVVTEEQIEDLNAQDLPAALRRTPGVVISRHNPVGSFGGGEGGSIFIRGMGGSRPGAEIQTLVDGVPKFVSVWTHPLMDVLSVDPVEKIEVYKGAQPVLFGNMAFGAVNLTTKKMEEEGFYTKLEGAYGSYDTWVEVLEHGGKVKKFDYYLVQSYRKSHGHRDDADGELQEYFARVGYELSEDWDIDLLLNHTNNWADDPGAEDENPPPDGTFKTDDYFTVATLSHEYDWTKGYVKLYLEDGDIDWVDQFNEGTSLNTDDTLTDYRNYGVRVRETVEPWDGTEILVGLDVDNISGEVDLISPPVPESHFDEETFRIVAPYVALSHIIGSKDDLYVVPSAGFRYMDHSEFDDEWAPQAGLVLGCKNTELHGFYSRGVNYPGMFVTVQEEIFLPGENQSEELTAEVLDHFELGISHSLDEKVKADVTYFYDDGKDRIVVSPPPPFPPVLENIGDFRTRGVEGTLTMFPIPELSLFAGFTYLDADPNDLPFAPDWTASAGLNYRFLAKFQLSMDALYLDEHFATSRGRTEGTVNTEKVGSVFLLNAKLAYDFSIPSWNAEGYVYVAGENLTDTDYEFKPDYPMPGINGMVGVALIF</sequence>
<evidence type="ECO:0000256" key="12">
    <source>
        <dbReference type="SAM" id="SignalP"/>
    </source>
</evidence>
<dbReference type="Pfam" id="PF00593">
    <property type="entry name" value="TonB_dep_Rec_b-barrel"/>
    <property type="match status" value="1"/>
</dbReference>
<dbReference type="Gene3D" id="2.40.170.20">
    <property type="entry name" value="TonB-dependent receptor, beta-barrel domain"/>
    <property type="match status" value="1"/>
</dbReference>
<dbReference type="InterPro" id="IPR037066">
    <property type="entry name" value="Plug_dom_sf"/>
</dbReference>
<evidence type="ECO:0000256" key="5">
    <source>
        <dbReference type="ARBA" id="ARBA00022729"/>
    </source>
</evidence>
<dbReference type="PROSITE" id="PS52016">
    <property type="entry name" value="TONB_DEPENDENT_REC_3"/>
    <property type="match status" value="1"/>
</dbReference>
<dbReference type="AlphaFoldDB" id="A0A419EPP8"/>
<feature type="signal peptide" evidence="12">
    <location>
        <begin position="1"/>
        <end position="28"/>
    </location>
</feature>
<dbReference type="EMBL" id="QZKI01000131">
    <property type="protein sequence ID" value="RJP64993.1"/>
    <property type="molecule type" value="Genomic_DNA"/>
</dbReference>
<keyword evidence="2 10" id="KW-0813">Transport</keyword>
<keyword evidence="3 10" id="KW-1134">Transmembrane beta strand</keyword>
<evidence type="ECO:0000259" key="14">
    <source>
        <dbReference type="Pfam" id="PF07715"/>
    </source>
</evidence>
<dbReference type="InterPro" id="IPR000531">
    <property type="entry name" value="Beta-barrel_TonB"/>
</dbReference>
<dbReference type="InterPro" id="IPR036942">
    <property type="entry name" value="Beta-barrel_TonB_sf"/>
</dbReference>
<dbReference type="InterPro" id="IPR039426">
    <property type="entry name" value="TonB-dep_rcpt-like"/>
</dbReference>
<feature type="domain" description="TonB-dependent receptor-like beta-barrel" evidence="13">
    <location>
        <begin position="242"/>
        <end position="624"/>
    </location>
</feature>
<reference evidence="15 16" key="1">
    <citation type="journal article" date="2017" name="ISME J.">
        <title>Energy and carbon metabolisms in a deep terrestrial subsurface fluid microbial community.</title>
        <authorList>
            <person name="Momper L."/>
            <person name="Jungbluth S.P."/>
            <person name="Lee M.D."/>
            <person name="Amend J.P."/>
        </authorList>
    </citation>
    <scope>NUCLEOTIDE SEQUENCE [LARGE SCALE GENOMIC DNA]</scope>
    <source>
        <strain evidence="15">SURF_17</strain>
    </source>
</reference>
<dbReference type="PANTHER" id="PTHR30069">
    <property type="entry name" value="TONB-DEPENDENT OUTER MEMBRANE RECEPTOR"/>
    <property type="match status" value="1"/>
</dbReference>
<keyword evidence="8 15" id="KW-0675">Receptor</keyword>
<keyword evidence="5 12" id="KW-0732">Signal</keyword>
<dbReference type="Gene3D" id="2.170.130.10">
    <property type="entry name" value="TonB-dependent receptor, plug domain"/>
    <property type="match status" value="1"/>
</dbReference>
<accession>A0A419EPP8</accession>
<evidence type="ECO:0000259" key="13">
    <source>
        <dbReference type="Pfam" id="PF00593"/>
    </source>
</evidence>